<proteinExistence type="predicted"/>
<name>A0ACC6TJ08_9MICC</name>
<reference evidence="1" key="1">
    <citation type="submission" date="2024-06" db="EMBL/GenBank/DDBJ databases">
        <title>Genomic Encyclopedia of Type Strains, Phase IV (KMG-IV): sequencing the most valuable type-strain genomes for metagenomic binning, comparative biology and taxonomic classification.</title>
        <authorList>
            <person name="Goeker M."/>
        </authorList>
    </citation>
    <scope>NUCLEOTIDE SEQUENCE</scope>
    <source>
        <strain evidence="1">SJCon</strain>
    </source>
</reference>
<dbReference type="EMBL" id="JBEPNJ010000016">
    <property type="protein sequence ID" value="MET3773684.1"/>
    <property type="molecule type" value="Genomic_DNA"/>
</dbReference>
<comment type="caution">
    <text evidence="1">The sequence shown here is derived from an EMBL/GenBank/DDBJ whole genome shotgun (WGS) entry which is preliminary data.</text>
</comment>
<gene>
    <name evidence="1" type="ORF">ABIC98_003350</name>
</gene>
<dbReference type="Proteomes" id="UP001549207">
    <property type="component" value="Unassembled WGS sequence"/>
</dbReference>
<protein>
    <submittedName>
        <fullName evidence="1">Uncharacterized protein</fullName>
    </submittedName>
</protein>
<evidence type="ECO:0000313" key="1">
    <source>
        <dbReference type="EMBL" id="MET3773684.1"/>
    </source>
</evidence>
<sequence>MHDVSDAGTLVIRTWHEHGGQSPAFRARITYGPAHSRDQTTVSAADPDRVLHIVQQWLLSQAAAPGGN</sequence>
<organism evidence="1 2">
    <name type="scientific">Arthrobacter nitrophenolicus</name>
    <dbReference type="NCBI Taxonomy" id="683150"/>
    <lineage>
        <taxon>Bacteria</taxon>
        <taxon>Bacillati</taxon>
        <taxon>Actinomycetota</taxon>
        <taxon>Actinomycetes</taxon>
        <taxon>Micrococcales</taxon>
        <taxon>Micrococcaceae</taxon>
        <taxon>Arthrobacter</taxon>
    </lineage>
</organism>
<evidence type="ECO:0000313" key="2">
    <source>
        <dbReference type="Proteomes" id="UP001549207"/>
    </source>
</evidence>
<keyword evidence="2" id="KW-1185">Reference proteome</keyword>
<accession>A0ACC6TJ08</accession>